<sequence length="394" mass="42298">MLMGRDTSPFLDAFKNFVKVVEDVFKGIGGIIGGAVDAAINIGGTAIKAVVDGVRGLITGVAKVVGHFLNGGRRSDLPSSLPAIYSPIAADLEGALKPINDKIDRAISQSRGAQGKAAEAITEMQSLLDPSNTNSQLWRLQDQINKGFQEAHENHTAAISAFQEALNTTVPYISRLIVLDSNTGSVENEHIKITRGGDKNGGYFDVYIKPGWSGNWVFNGMAYAKGNYTNEPVIGVGVAGIGSRDRRFTSSRNGGDVGPGYVSYVVSGGKPKQYSRNLGSGTMGSVNYTKMDTFTVPKDSQVIAKASLVWTNKTYLGGYGVQIRVNGTNRTSTSSSPSAPLVGHSAREHSVAMAPQKLRRGDRVELWISANHNNSLNRQYSDLRFQVDWIDPDA</sequence>
<feature type="compositionally biased region" description="Polar residues" evidence="1">
    <location>
        <begin position="329"/>
        <end position="338"/>
    </location>
</feature>
<feature type="region of interest" description="Disordered" evidence="1">
    <location>
        <begin position="329"/>
        <end position="349"/>
    </location>
</feature>
<dbReference type="EMBL" id="BK032847">
    <property type="protein sequence ID" value="DAF63972.1"/>
    <property type="molecule type" value="Genomic_DNA"/>
</dbReference>
<accession>A0A8S5TKW9</accession>
<proteinExistence type="predicted"/>
<protein>
    <submittedName>
        <fullName evidence="2">Uncharacterized protein</fullName>
    </submittedName>
</protein>
<evidence type="ECO:0000313" key="2">
    <source>
        <dbReference type="EMBL" id="DAF63972.1"/>
    </source>
</evidence>
<evidence type="ECO:0000256" key="1">
    <source>
        <dbReference type="SAM" id="MobiDB-lite"/>
    </source>
</evidence>
<name>A0A8S5TKW9_9CAUD</name>
<organism evidence="2">
    <name type="scientific">Siphoviridae sp. ctGkF2</name>
    <dbReference type="NCBI Taxonomy" id="2827823"/>
    <lineage>
        <taxon>Viruses</taxon>
        <taxon>Duplodnaviria</taxon>
        <taxon>Heunggongvirae</taxon>
        <taxon>Uroviricota</taxon>
        <taxon>Caudoviricetes</taxon>
    </lineage>
</organism>
<reference evidence="2" key="1">
    <citation type="journal article" date="2021" name="Proc. Natl. Acad. Sci. U.S.A.">
        <title>A Catalog of Tens of Thousands of Viruses from Human Metagenomes Reveals Hidden Associations with Chronic Diseases.</title>
        <authorList>
            <person name="Tisza M.J."/>
            <person name="Buck C.B."/>
        </authorList>
    </citation>
    <scope>NUCLEOTIDE SEQUENCE</scope>
    <source>
        <strain evidence="2">CtGkF2</strain>
    </source>
</reference>